<reference evidence="1" key="1">
    <citation type="submission" date="2021-08" db="EMBL/GenBank/DDBJ databases">
        <title>The first chromosome-level gecko genome reveals the dynamic sex chromosomes of Neotropical dwarf geckos (Sphaerodactylidae: Sphaerodactylus).</title>
        <authorList>
            <person name="Pinto B.J."/>
            <person name="Keating S.E."/>
            <person name="Gamble T."/>
        </authorList>
    </citation>
    <scope>NUCLEOTIDE SEQUENCE</scope>
    <source>
        <strain evidence="1">TG3544</strain>
    </source>
</reference>
<protein>
    <submittedName>
        <fullName evidence="1">Uncharacterized protein</fullName>
    </submittedName>
</protein>
<gene>
    <name evidence="1" type="ORF">K3G42_010555</name>
</gene>
<sequence length="121" mass="12906">MAGLASSCQSLIKHGLQLGREGDAVPLSVSHHVGWRSLWGPINSSWKDHITPGIFIPLLHTRRDLFPCCLTQAYGGGKKDGLPAATGAGPHLHIHKGQDVPRPTRVGNMPDPDPTACAVHL</sequence>
<dbReference type="Proteomes" id="UP000827872">
    <property type="component" value="Linkage Group LG12"/>
</dbReference>
<organism evidence="1 2">
    <name type="scientific">Sphaerodactylus townsendi</name>
    <dbReference type="NCBI Taxonomy" id="933632"/>
    <lineage>
        <taxon>Eukaryota</taxon>
        <taxon>Metazoa</taxon>
        <taxon>Chordata</taxon>
        <taxon>Craniata</taxon>
        <taxon>Vertebrata</taxon>
        <taxon>Euteleostomi</taxon>
        <taxon>Lepidosauria</taxon>
        <taxon>Squamata</taxon>
        <taxon>Bifurcata</taxon>
        <taxon>Gekkota</taxon>
        <taxon>Sphaerodactylidae</taxon>
        <taxon>Sphaerodactylus</taxon>
    </lineage>
</organism>
<evidence type="ECO:0000313" key="2">
    <source>
        <dbReference type="Proteomes" id="UP000827872"/>
    </source>
</evidence>
<comment type="caution">
    <text evidence="1">The sequence shown here is derived from an EMBL/GenBank/DDBJ whole genome shotgun (WGS) entry which is preliminary data.</text>
</comment>
<proteinExistence type="predicted"/>
<keyword evidence="2" id="KW-1185">Reference proteome</keyword>
<evidence type="ECO:0000313" key="1">
    <source>
        <dbReference type="EMBL" id="KAH7997922.1"/>
    </source>
</evidence>
<name>A0ACB8EYQ3_9SAUR</name>
<accession>A0ACB8EYQ3</accession>
<dbReference type="EMBL" id="CM037625">
    <property type="protein sequence ID" value="KAH7997922.1"/>
    <property type="molecule type" value="Genomic_DNA"/>
</dbReference>